<keyword evidence="2" id="KW-1185">Reference proteome</keyword>
<evidence type="ECO:0000313" key="1">
    <source>
        <dbReference type="EMBL" id="EFQ26533.1"/>
    </source>
</evidence>
<name>E3Q5P2_COLGM</name>
<dbReference type="HOGENOM" id="CLU_2885642_0_0_1"/>
<dbReference type="Proteomes" id="UP000008782">
    <property type="component" value="Unassembled WGS sequence"/>
</dbReference>
<accession>E3Q5P2</accession>
<dbReference type="AlphaFoldDB" id="E3Q5P2"/>
<sequence length="63" mass="6803">MKPDVTRLGSERYYRMYVYGASAGEGGFQKEPHSTLGTVREGPICGGSLEWRHVGTAVAAAQD</sequence>
<evidence type="ECO:0000313" key="2">
    <source>
        <dbReference type="Proteomes" id="UP000008782"/>
    </source>
</evidence>
<reference evidence="2" key="1">
    <citation type="journal article" date="2012" name="Nat. Genet.">
        <title>Lifestyle transitions in plant pathogenic Colletotrichum fungi deciphered by genome and transcriptome analyses.</title>
        <authorList>
            <person name="O'Connell R.J."/>
            <person name="Thon M.R."/>
            <person name="Hacquard S."/>
            <person name="Amyotte S.G."/>
            <person name="Kleemann J."/>
            <person name="Torres M.F."/>
            <person name="Damm U."/>
            <person name="Buiate E.A."/>
            <person name="Epstein L."/>
            <person name="Alkan N."/>
            <person name="Altmueller J."/>
            <person name="Alvarado-Balderrama L."/>
            <person name="Bauser C.A."/>
            <person name="Becker C."/>
            <person name="Birren B.W."/>
            <person name="Chen Z."/>
            <person name="Choi J."/>
            <person name="Crouch J.A."/>
            <person name="Duvick J.P."/>
            <person name="Farman M.A."/>
            <person name="Gan P."/>
            <person name="Heiman D."/>
            <person name="Henrissat B."/>
            <person name="Howard R.J."/>
            <person name="Kabbage M."/>
            <person name="Koch C."/>
            <person name="Kracher B."/>
            <person name="Kubo Y."/>
            <person name="Law A.D."/>
            <person name="Lebrun M.-H."/>
            <person name="Lee Y.-H."/>
            <person name="Miyara I."/>
            <person name="Moore N."/>
            <person name="Neumann U."/>
            <person name="Nordstroem K."/>
            <person name="Panaccione D.G."/>
            <person name="Panstruga R."/>
            <person name="Place M."/>
            <person name="Proctor R.H."/>
            <person name="Prusky D."/>
            <person name="Rech G."/>
            <person name="Reinhardt R."/>
            <person name="Rollins J.A."/>
            <person name="Rounsley S."/>
            <person name="Schardl C.L."/>
            <person name="Schwartz D.C."/>
            <person name="Shenoy N."/>
            <person name="Shirasu K."/>
            <person name="Sikhakolli U.R."/>
            <person name="Stueber K."/>
            <person name="Sukno S.A."/>
            <person name="Sweigard J.A."/>
            <person name="Takano Y."/>
            <person name="Takahara H."/>
            <person name="Trail F."/>
            <person name="van der Does H.C."/>
            <person name="Voll L.M."/>
            <person name="Will I."/>
            <person name="Young S."/>
            <person name="Zeng Q."/>
            <person name="Zhang J."/>
            <person name="Zhou S."/>
            <person name="Dickman M.B."/>
            <person name="Schulze-Lefert P."/>
            <person name="Ver Loren van Themaat E."/>
            <person name="Ma L.-J."/>
            <person name="Vaillancourt L.J."/>
        </authorList>
    </citation>
    <scope>NUCLEOTIDE SEQUENCE [LARGE SCALE GENOMIC DNA]</scope>
    <source>
        <strain evidence="2">M1.001 / M2 / FGSC 10212</strain>
    </source>
</reference>
<gene>
    <name evidence="1" type="ORF">GLRG_01677</name>
</gene>
<dbReference type="GeneID" id="24407042"/>
<organism evidence="2">
    <name type="scientific">Colletotrichum graminicola (strain M1.001 / M2 / FGSC 10212)</name>
    <name type="common">Maize anthracnose fungus</name>
    <name type="synonym">Glomerella graminicola</name>
    <dbReference type="NCBI Taxonomy" id="645133"/>
    <lineage>
        <taxon>Eukaryota</taxon>
        <taxon>Fungi</taxon>
        <taxon>Dikarya</taxon>
        <taxon>Ascomycota</taxon>
        <taxon>Pezizomycotina</taxon>
        <taxon>Sordariomycetes</taxon>
        <taxon>Hypocreomycetidae</taxon>
        <taxon>Glomerellales</taxon>
        <taxon>Glomerellaceae</taxon>
        <taxon>Colletotrichum</taxon>
        <taxon>Colletotrichum graminicola species complex</taxon>
    </lineage>
</organism>
<dbReference type="RefSeq" id="XP_008090553.1">
    <property type="nucleotide sequence ID" value="XM_008092362.1"/>
</dbReference>
<protein>
    <submittedName>
        <fullName evidence="1">Uncharacterized protein</fullName>
    </submittedName>
</protein>
<dbReference type="VEuPathDB" id="FungiDB:GLRG_01677"/>
<dbReference type="EMBL" id="GG697334">
    <property type="protein sequence ID" value="EFQ26533.1"/>
    <property type="molecule type" value="Genomic_DNA"/>
</dbReference>
<proteinExistence type="predicted"/>